<dbReference type="OrthoDB" id="7578892at2"/>
<gene>
    <name evidence="1" type="ORF">SAMN04488075_2838</name>
</gene>
<dbReference type="EMBL" id="FNXG01000006">
    <property type="protein sequence ID" value="SEI09904.1"/>
    <property type="molecule type" value="Genomic_DNA"/>
</dbReference>
<keyword evidence="2" id="KW-1185">Reference proteome</keyword>
<evidence type="ECO:0000313" key="1">
    <source>
        <dbReference type="EMBL" id="SEI09904.1"/>
    </source>
</evidence>
<dbReference type="AlphaFoldDB" id="A0A1H6NHZ7"/>
<accession>A0A1H6NHZ7</accession>
<dbReference type="InterPro" id="IPR009061">
    <property type="entry name" value="DNA-bd_dom_put_sf"/>
</dbReference>
<dbReference type="SUPFAM" id="SSF46955">
    <property type="entry name" value="Putative DNA-binding domain"/>
    <property type="match status" value="1"/>
</dbReference>
<protein>
    <recommendedName>
        <fullName evidence="3">Helix-turn-helix domain-containing protein</fullName>
    </recommendedName>
</protein>
<name>A0A1H6NHZ7_9RHOB</name>
<dbReference type="Proteomes" id="UP000199125">
    <property type="component" value="Unassembled WGS sequence"/>
</dbReference>
<organism evidence="1 2">
    <name type="scientific">Paracoccus alkenifer</name>
    <dbReference type="NCBI Taxonomy" id="65735"/>
    <lineage>
        <taxon>Bacteria</taxon>
        <taxon>Pseudomonadati</taxon>
        <taxon>Pseudomonadota</taxon>
        <taxon>Alphaproteobacteria</taxon>
        <taxon>Rhodobacterales</taxon>
        <taxon>Paracoccaceae</taxon>
        <taxon>Paracoccus</taxon>
    </lineage>
</organism>
<proteinExistence type="predicted"/>
<evidence type="ECO:0000313" key="2">
    <source>
        <dbReference type="Proteomes" id="UP000199125"/>
    </source>
</evidence>
<dbReference type="STRING" id="65735.SAMN04488075_2838"/>
<reference evidence="2" key="1">
    <citation type="submission" date="2016-10" db="EMBL/GenBank/DDBJ databases">
        <authorList>
            <person name="Varghese N."/>
            <person name="Submissions S."/>
        </authorList>
    </citation>
    <scope>NUCLEOTIDE SEQUENCE [LARGE SCALE GENOMIC DNA]</scope>
    <source>
        <strain evidence="2">DSM 11593</strain>
    </source>
</reference>
<evidence type="ECO:0008006" key="3">
    <source>
        <dbReference type="Google" id="ProtNLM"/>
    </source>
</evidence>
<sequence>MSKASLSFRPRLLSVSEAAAYLGLSASTLRGLPIARRVHNSRRLYDIRDLDAYADDLPYEGETGNEVATCDRLFGV</sequence>
<dbReference type="RefSeq" id="WP_090848754.1">
    <property type="nucleotide sequence ID" value="NZ_FNXG01000006.1"/>
</dbReference>